<dbReference type="GO" id="GO:0006265">
    <property type="term" value="P:DNA topological change"/>
    <property type="evidence" value="ECO:0007669"/>
    <property type="project" value="InterPro"/>
</dbReference>
<keyword evidence="1" id="KW-0238">DNA-binding</keyword>
<keyword evidence="2" id="KW-1185">Reference proteome</keyword>
<organism evidence="2 3">
    <name type="scientific">Ditylenchus dipsaci</name>
    <dbReference type="NCBI Taxonomy" id="166011"/>
    <lineage>
        <taxon>Eukaryota</taxon>
        <taxon>Metazoa</taxon>
        <taxon>Ecdysozoa</taxon>
        <taxon>Nematoda</taxon>
        <taxon>Chromadorea</taxon>
        <taxon>Rhabditida</taxon>
        <taxon>Tylenchina</taxon>
        <taxon>Tylenchomorpha</taxon>
        <taxon>Sphaerularioidea</taxon>
        <taxon>Anguinidae</taxon>
        <taxon>Anguininae</taxon>
        <taxon>Ditylenchus</taxon>
    </lineage>
</organism>
<dbReference type="PANTHER" id="PTHR11390">
    <property type="entry name" value="PROKARYOTIC DNA TOPOISOMERASE"/>
    <property type="match status" value="1"/>
</dbReference>
<dbReference type="Gene3D" id="1.10.460.10">
    <property type="entry name" value="Topoisomerase I, domain 2"/>
    <property type="match status" value="1"/>
</dbReference>
<dbReference type="AlphaFoldDB" id="A0A915EA74"/>
<comment type="similarity">
    <text evidence="1">Belongs to the type IA topoisomerase family.</text>
</comment>
<reference evidence="3" key="1">
    <citation type="submission" date="2022-11" db="UniProtKB">
        <authorList>
            <consortium name="WormBaseParasite"/>
        </authorList>
    </citation>
    <scope>IDENTIFICATION</scope>
</reference>
<dbReference type="InterPro" id="IPR013825">
    <property type="entry name" value="Topo_IA_cen_sub2"/>
</dbReference>
<proteinExistence type="inferred from homology"/>
<name>A0A915EA74_9BILA</name>
<dbReference type="PANTHER" id="PTHR11390:SF21">
    <property type="entry name" value="DNA TOPOISOMERASE 3-ALPHA"/>
    <property type="match status" value="1"/>
</dbReference>
<dbReference type="GO" id="GO:0003677">
    <property type="term" value="F:DNA binding"/>
    <property type="evidence" value="ECO:0007669"/>
    <property type="project" value="UniProtKB-KW"/>
</dbReference>
<sequence>MTRSVSNTGFVVERYKAIKSFVSEQFWKLVGKDLNNKFDFTREWVRLFDMDATRAIHELCKEAKQVKVVLVDKHPKSKWRPQ</sequence>
<comment type="catalytic activity">
    <reaction evidence="1">
        <text>ATP-independent breakage of single-stranded DNA, followed by passage and rejoining.</text>
        <dbReference type="EC" id="5.6.2.1"/>
    </reaction>
</comment>
<accession>A0A915EA74</accession>
<evidence type="ECO:0000313" key="3">
    <source>
        <dbReference type="WBParaSite" id="jg4"/>
    </source>
</evidence>
<dbReference type="GO" id="GO:0006310">
    <property type="term" value="P:DNA recombination"/>
    <property type="evidence" value="ECO:0007669"/>
    <property type="project" value="TreeGrafter"/>
</dbReference>
<dbReference type="WBParaSite" id="jg4">
    <property type="protein sequence ID" value="jg4"/>
    <property type="gene ID" value="jg4"/>
</dbReference>
<keyword evidence="1" id="KW-0413">Isomerase</keyword>
<dbReference type="Proteomes" id="UP000887574">
    <property type="component" value="Unplaced"/>
</dbReference>
<dbReference type="SUPFAM" id="SSF56712">
    <property type="entry name" value="Prokaryotic type I DNA topoisomerase"/>
    <property type="match status" value="1"/>
</dbReference>
<evidence type="ECO:0000313" key="2">
    <source>
        <dbReference type="Proteomes" id="UP000887574"/>
    </source>
</evidence>
<dbReference type="InterPro" id="IPR023405">
    <property type="entry name" value="Topo_IA_core_domain"/>
</dbReference>
<dbReference type="EC" id="5.6.2.1" evidence="1"/>
<evidence type="ECO:0000256" key="1">
    <source>
        <dbReference type="RuleBase" id="RU362092"/>
    </source>
</evidence>
<dbReference type="GO" id="GO:0031422">
    <property type="term" value="C:RecQ family helicase-topoisomerase III complex"/>
    <property type="evidence" value="ECO:0007669"/>
    <property type="project" value="TreeGrafter"/>
</dbReference>
<dbReference type="GO" id="GO:0005634">
    <property type="term" value="C:nucleus"/>
    <property type="evidence" value="ECO:0007669"/>
    <property type="project" value="TreeGrafter"/>
</dbReference>
<protein>
    <recommendedName>
        <fullName evidence="1">DNA topoisomerase</fullName>
        <ecNumber evidence="1">5.6.2.1</ecNumber>
    </recommendedName>
</protein>
<dbReference type="InterPro" id="IPR013824">
    <property type="entry name" value="Topo_IA_cen_sub1"/>
</dbReference>
<dbReference type="GO" id="GO:0006281">
    <property type="term" value="P:DNA repair"/>
    <property type="evidence" value="ECO:0007669"/>
    <property type="project" value="TreeGrafter"/>
</dbReference>
<dbReference type="GO" id="GO:0003917">
    <property type="term" value="F:DNA topoisomerase type I (single strand cut, ATP-independent) activity"/>
    <property type="evidence" value="ECO:0007669"/>
    <property type="project" value="UniProtKB-EC"/>
</dbReference>
<keyword evidence="1" id="KW-0799">Topoisomerase</keyword>
<dbReference type="InterPro" id="IPR000380">
    <property type="entry name" value="Topo_IA"/>
</dbReference>
<comment type="function">
    <text evidence="1">Introduces a single-strand break via transesterification at a target site in duplex DNA. Releases the supercoiling and torsional tension of DNA introduced during the DNA replication and transcription by transiently cleaving and rejoining one strand of the DNA duplex. The scissile phosphodiester is attacked by the catalytic tyrosine of the enzyme, resulting in the formation of a DNA-(5'-phosphotyrosyl)-enzyme intermediate and the expulsion of a 3'-OH DNA strand.</text>
</comment>
<dbReference type="Gene3D" id="2.70.20.10">
    <property type="entry name" value="Topoisomerase I, domain 3"/>
    <property type="match status" value="1"/>
</dbReference>